<feature type="domain" description="U3 small nucleolar RNA-associated protein 10 N-terminal" evidence="1">
    <location>
        <begin position="202"/>
        <end position="326"/>
    </location>
</feature>
<reference evidence="2" key="1">
    <citation type="submission" date="2020-06" db="EMBL/GenBank/DDBJ databases">
        <authorList>
            <person name="Li T."/>
            <person name="Hu X."/>
            <person name="Zhang T."/>
            <person name="Song X."/>
            <person name="Zhang H."/>
            <person name="Dai N."/>
            <person name="Sheng W."/>
            <person name="Hou X."/>
            <person name="Wei L."/>
        </authorList>
    </citation>
    <scope>NUCLEOTIDE SEQUENCE</scope>
    <source>
        <strain evidence="2">G02</strain>
        <tissue evidence="2">Leaf</tissue>
    </source>
</reference>
<dbReference type="GO" id="GO:0045943">
    <property type="term" value="P:positive regulation of transcription by RNA polymerase I"/>
    <property type="evidence" value="ECO:0007669"/>
    <property type="project" value="TreeGrafter"/>
</dbReference>
<dbReference type="GO" id="GO:0030686">
    <property type="term" value="C:90S preribosome"/>
    <property type="evidence" value="ECO:0007669"/>
    <property type="project" value="TreeGrafter"/>
</dbReference>
<gene>
    <name evidence="2" type="ORF">Sradi_4630500</name>
</gene>
<dbReference type="InterPro" id="IPR040191">
    <property type="entry name" value="UTP10"/>
</dbReference>
<dbReference type="GO" id="GO:0000462">
    <property type="term" value="P:maturation of SSU-rRNA from tricistronic rRNA transcript (SSU-rRNA, 5.8S rRNA, LSU-rRNA)"/>
    <property type="evidence" value="ECO:0007669"/>
    <property type="project" value="TreeGrafter"/>
</dbReference>
<dbReference type="InterPro" id="IPR022125">
    <property type="entry name" value="U3snoRNP10_N"/>
</dbReference>
<dbReference type="GO" id="GO:0032040">
    <property type="term" value="C:small-subunit processome"/>
    <property type="evidence" value="ECO:0007669"/>
    <property type="project" value="TreeGrafter"/>
</dbReference>
<reference evidence="2" key="2">
    <citation type="journal article" date="2024" name="Plant">
        <title>Genomic evolution and insights into agronomic trait innovations of Sesamum species.</title>
        <authorList>
            <person name="Miao H."/>
            <person name="Wang L."/>
            <person name="Qu L."/>
            <person name="Liu H."/>
            <person name="Sun Y."/>
            <person name="Le M."/>
            <person name="Wang Q."/>
            <person name="Wei S."/>
            <person name="Zheng Y."/>
            <person name="Lin W."/>
            <person name="Duan Y."/>
            <person name="Cao H."/>
            <person name="Xiong S."/>
            <person name="Wang X."/>
            <person name="Wei L."/>
            <person name="Li C."/>
            <person name="Ma Q."/>
            <person name="Ju M."/>
            <person name="Zhao R."/>
            <person name="Li G."/>
            <person name="Mu C."/>
            <person name="Tian Q."/>
            <person name="Mei H."/>
            <person name="Zhang T."/>
            <person name="Gao T."/>
            <person name="Zhang H."/>
        </authorList>
    </citation>
    <scope>NUCLEOTIDE SEQUENCE</scope>
    <source>
        <strain evidence="2">G02</strain>
    </source>
</reference>
<proteinExistence type="predicted"/>
<dbReference type="GO" id="GO:0034455">
    <property type="term" value="C:t-UTP complex"/>
    <property type="evidence" value="ECO:0007669"/>
    <property type="project" value="TreeGrafter"/>
</dbReference>
<accession>A0AAW2NCB0</accession>
<dbReference type="PANTHER" id="PTHR13457">
    <property type="entry name" value="BAP28"/>
    <property type="match status" value="1"/>
</dbReference>
<sequence>MAGTSISSQLKAIKDVLNVSADPEPGRRRPLTRPSVLFDAKAAADIDLDTILNIALSGLEVLISMEERFRNYKNDLFSYQSKELDRELVGQEENNRINASISSYLRLLSGYLELHSSLKTLEYLIRRYNNNRWKFLDGVKTSGARPPREVIVQQCIRDLGVLEAICNYATPAKKIQPSKHVIGFCTAVIFEVLGLVTIDNNIVKRILPYVNSGLQPGARGLNQKAGALMIVSLLAQKAALGSNVVKSLLHSVADIARVEAKERGDLQWLRMSFMTVITIVQLQSVEIIPKKTMDVLSDIRDISGILSGLTKDFNIDKFLAVFLDSLLEYSASDDLCHQTLLSIIETVPVKVYVDRIVSRLLSMSMKISQGKGTMANRFWFLSVTSIQMKSRGAFYNFLKDAKLQSKKVSSGYDFLCKILDEHLDSSQEISNPKVLFALEHSEAEIRRSAVLGLDVVNILREKANASKASYDISHNAL</sequence>
<name>A0AAW2NCB0_SESRA</name>
<dbReference type="EMBL" id="JACGWJ010000020">
    <property type="protein sequence ID" value="KAL0341137.1"/>
    <property type="molecule type" value="Genomic_DNA"/>
</dbReference>
<dbReference type="AlphaFoldDB" id="A0AAW2NCB0"/>
<dbReference type="Pfam" id="PF12397">
    <property type="entry name" value="U3snoRNP10"/>
    <property type="match status" value="1"/>
</dbReference>
<evidence type="ECO:0000259" key="1">
    <source>
        <dbReference type="Pfam" id="PF12397"/>
    </source>
</evidence>
<dbReference type="GO" id="GO:0030515">
    <property type="term" value="F:snoRNA binding"/>
    <property type="evidence" value="ECO:0007669"/>
    <property type="project" value="TreeGrafter"/>
</dbReference>
<protein>
    <recommendedName>
        <fullName evidence="1">U3 small nucleolar RNA-associated protein 10 N-terminal domain-containing protein</fullName>
    </recommendedName>
</protein>
<comment type="caution">
    <text evidence="2">The sequence shown here is derived from an EMBL/GenBank/DDBJ whole genome shotgun (WGS) entry which is preliminary data.</text>
</comment>
<dbReference type="PANTHER" id="PTHR13457:SF1">
    <property type="entry name" value="HEAT REPEAT-CONTAINING PROTEIN 1"/>
    <property type="match status" value="1"/>
</dbReference>
<evidence type="ECO:0000313" key="2">
    <source>
        <dbReference type="EMBL" id="KAL0341137.1"/>
    </source>
</evidence>
<organism evidence="2">
    <name type="scientific">Sesamum radiatum</name>
    <name type="common">Black benniseed</name>
    <dbReference type="NCBI Taxonomy" id="300843"/>
    <lineage>
        <taxon>Eukaryota</taxon>
        <taxon>Viridiplantae</taxon>
        <taxon>Streptophyta</taxon>
        <taxon>Embryophyta</taxon>
        <taxon>Tracheophyta</taxon>
        <taxon>Spermatophyta</taxon>
        <taxon>Magnoliopsida</taxon>
        <taxon>eudicotyledons</taxon>
        <taxon>Gunneridae</taxon>
        <taxon>Pentapetalae</taxon>
        <taxon>asterids</taxon>
        <taxon>lamiids</taxon>
        <taxon>Lamiales</taxon>
        <taxon>Pedaliaceae</taxon>
        <taxon>Sesamum</taxon>
    </lineage>
</organism>